<feature type="transmembrane region" description="Helical" evidence="1">
    <location>
        <begin position="64"/>
        <end position="87"/>
    </location>
</feature>
<organism evidence="2 3">
    <name type="scientific">Nocardioides alpinus</name>
    <dbReference type="NCBI Taxonomy" id="748909"/>
    <lineage>
        <taxon>Bacteria</taxon>
        <taxon>Bacillati</taxon>
        <taxon>Actinomycetota</taxon>
        <taxon>Actinomycetes</taxon>
        <taxon>Propionibacteriales</taxon>
        <taxon>Nocardioidaceae</taxon>
        <taxon>Nocardioides</taxon>
    </lineage>
</organism>
<feature type="transmembrane region" description="Helical" evidence="1">
    <location>
        <begin position="324"/>
        <end position="345"/>
    </location>
</feature>
<keyword evidence="1" id="KW-1133">Transmembrane helix</keyword>
<feature type="transmembrane region" description="Helical" evidence="1">
    <location>
        <begin position="154"/>
        <end position="173"/>
    </location>
</feature>
<evidence type="ECO:0000256" key="1">
    <source>
        <dbReference type="SAM" id="Phobius"/>
    </source>
</evidence>
<keyword evidence="1" id="KW-0472">Membrane</keyword>
<dbReference type="AlphaFoldDB" id="A0A1I1AP09"/>
<accession>A0A1I1AP09</accession>
<feature type="transmembrane region" description="Helical" evidence="1">
    <location>
        <begin position="421"/>
        <end position="439"/>
    </location>
</feature>
<evidence type="ECO:0008006" key="4">
    <source>
        <dbReference type="Google" id="ProtNLM"/>
    </source>
</evidence>
<evidence type="ECO:0000313" key="3">
    <source>
        <dbReference type="Proteomes" id="UP000199113"/>
    </source>
</evidence>
<feature type="transmembrane region" description="Helical" evidence="1">
    <location>
        <begin position="185"/>
        <end position="202"/>
    </location>
</feature>
<dbReference type="Proteomes" id="UP000199113">
    <property type="component" value="Unassembled WGS sequence"/>
</dbReference>
<gene>
    <name evidence="2" type="ORF">SAMN05192575_109104</name>
</gene>
<name>A0A1I1AP09_9ACTN</name>
<proteinExistence type="predicted"/>
<feature type="transmembrane region" description="Helical" evidence="1">
    <location>
        <begin position="249"/>
        <end position="267"/>
    </location>
</feature>
<reference evidence="2" key="1">
    <citation type="submission" date="2016-10" db="EMBL/GenBank/DDBJ databases">
        <authorList>
            <person name="de Groot N.N."/>
        </authorList>
    </citation>
    <scope>NUCLEOTIDE SEQUENCE [LARGE SCALE GENOMIC DNA]</scope>
    <source>
        <strain evidence="2">CGMCC 1.10697</strain>
    </source>
</reference>
<feature type="transmembrane region" description="Helical" evidence="1">
    <location>
        <begin position="287"/>
        <end position="312"/>
    </location>
</feature>
<dbReference type="EMBL" id="FOKC01000009">
    <property type="protein sequence ID" value="SFB38063.1"/>
    <property type="molecule type" value="Genomic_DNA"/>
</dbReference>
<protein>
    <recommendedName>
        <fullName evidence="4">Fenitrothion hydrolase</fullName>
    </recommendedName>
</protein>
<dbReference type="STRING" id="748909.SAMN05192575_109104"/>
<sequence>MRSLILPMHGLGGGSDLPIPASLAIAAGTAALTVSFVVLLLAWRSPRFGDGRIDRMVPVPLARIFDSIGWSMLLRAMGLAFFCFMLWPALFGPDSLINPMFGVIYVWLWVGLVPASLLFGRFYRAISPVRTLYLLLARATGQPPSQGLREYPAWLGYWPAAIGLFAFVWLELVSPDSTYLGPLRLWMALYLAAMVVGSAVFGDRWLERADPFEVYSTLLAHLSPWGRDDAGRLVWVSPLRHLSRIPAEGGLVAVVAVLLGSTAYDSWRDSATWIRFLQGSNVSPTTWGTVGLLVAIVIVGVTFAAASMATGVGRVDRWQVPRRLAHSVVPIIVGYMVAHYLSFFVQTGQLTLIQISDPLGDGSNLFGTADWQVNYWLAQHPTFLATTKVLAIVTGHVLGVVAAHDRALEILPKRHQVTGQLPLLFAMVLYTFTGLYLLFGS</sequence>
<evidence type="ECO:0000313" key="2">
    <source>
        <dbReference type="EMBL" id="SFB38063.1"/>
    </source>
</evidence>
<feature type="transmembrane region" description="Helical" evidence="1">
    <location>
        <begin position="383"/>
        <end position="401"/>
    </location>
</feature>
<feature type="transmembrane region" description="Helical" evidence="1">
    <location>
        <begin position="20"/>
        <end position="43"/>
    </location>
</feature>
<keyword evidence="1" id="KW-0812">Transmembrane</keyword>
<feature type="transmembrane region" description="Helical" evidence="1">
    <location>
        <begin position="99"/>
        <end position="120"/>
    </location>
</feature>